<dbReference type="Pfam" id="PF00005">
    <property type="entry name" value="ABC_tran"/>
    <property type="match status" value="1"/>
</dbReference>
<dbReference type="GO" id="GO:0016887">
    <property type="term" value="F:ATP hydrolysis activity"/>
    <property type="evidence" value="ECO:0007669"/>
    <property type="project" value="InterPro"/>
</dbReference>
<dbReference type="InterPro" id="IPR017871">
    <property type="entry name" value="ABC_transporter-like_CS"/>
</dbReference>
<protein>
    <submittedName>
        <fullName evidence="8">ABC transporter ATP-binding protein</fullName>
    </submittedName>
</protein>
<dbReference type="InterPro" id="IPR003593">
    <property type="entry name" value="AAA+_ATPase"/>
</dbReference>
<dbReference type="Gene3D" id="3.40.50.300">
    <property type="entry name" value="P-loop containing nucleotide triphosphate hydrolases"/>
    <property type="match status" value="1"/>
</dbReference>
<dbReference type="InterPro" id="IPR050093">
    <property type="entry name" value="ABC_SmlMolc_Importer"/>
</dbReference>
<dbReference type="Gene3D" id="2.40.50.100">
    <property type="match status" value="1"/>
</dbReference>
<name>A0A917WC29_9ACTN</name>
<evidence type="ECO:0000313" key="8">
    <source>
        <dbReference type="EMBL" id="GGL88799.1"/>
    </source>
</evidence>
<keyword evidence="1" id="KW-0813">Transport</keyword>
<dbReference type="InterPro" id="IPR003439">
    <property type="entry name" value="ABC_transporter-like_ATP-bd"/>
</dbReference>
<evidence type="ECO:0000256" key="5">
    <source>
        <dbReference type="PROSITE-ProRule" id="PRU01213"/>
    </source>
</evidence>
<reference evidence="8" key="1">
    <citation type="journal article" date="2014" name="Int. J. Syst. Evol. Microbiol.">
        <title>Complete genome sequence of Corynebacterium casei LMG S-19264T (=DSM 44701T), isolated from a smear-ripened cheese.</title>
        <authorList>
            <consortium name="US DOE Joint Genome Institute (JGI-PGF)"/>
            <person name="Walter F."/>
            <person name="Albersmeier A."/>
            <person name="Kalinowski J."/>
            <person name="Ruckert C."/>
        </authorList>
    </citation>
    <scope>NUCLEOTIDE SEQUENCE</scope>
    <source>
        <strain evidence="8">CGMCC 4.7308</strain>
    </source>
</reference>
<dbReference type="SUPFAM" id="SSF50331">
    <property type="entry name" value="MOP-like"/>
    <property type="match status" value="1"/>
</dbReference>
<dbReference type="GO" id="GO:0005524">
    <property type="term" value="F:ATP binding"/>
    <property type="evidence" value="ECO:0007669"/>
    <property type="project" value="UniProtKB-KW"/>
</dbReference>
<evidence type="ECO:0000256" key="3">
    <source>
        <dbReference type="ARBA" id="ARBA00022741"/>
    </source>
</evidence>
<evidence type="ECO:0000313" key="9">
    <source>
        <dbReference type="Proteomes" id="UP000655208"/>
    </source>
</evidence>
<dbReference type="Proteomes" id="UP000655208">
    <property type="component" value="Unassembled WGS sequence"/>
</dbReference>
<keyword evidence="4 8" id="KW-0067">ATP-binding</keyword>
<evidence type="ECO:0000259" key="7">
    <source>
        <dbReference type="PROSITE" id="PS51866"/>
    </source>
</evidence>
<dbReference type="Pfam" id="PF03459">
    <property type="entry name" value="TOBE"/>
    <property type="match status" value="1"/>
</dbReference>
<keyword evidence="3" id="KW-0547">Nucleotide-binding</keyword>
<sequence>MSAGTVPLAARIRVDRPAFEVAVELDVPAGTVAAVVGPNGAGKSTVLQVLAGLERPASGEIRLGERLLTRRSPGAPEVHVPVEGRRVGLLGQRPMLFPHLSAADNVAFGPRAQGVDRRTAARDARDWLDRLGLADLAGRRPQRLSGGQAQRVALARALAARPDLLLLDEPLAALDARTAPEVRQVLRGHLRSAGTTAVLVTHDVLDAAVLADQVLVLDRGAVVDSGPAAEVLAMPRSAFGAALAGVDLIRGTVDAPARDGELVRLTTTTGRTVTGIAVGAVAAGEAGAVFPPSAVAVHVRTDEGSARNRWPAVVAAMESVGAAVRLWTAGPNAVAADVTPAAVAELDLAPGRPVELSVKATEVRVHQR</sequence>
<dbReference type="EMBL" id="BMNA01000001">
    <property type="protein sequence ID" value="GGL88799.1"/>
    <property type="molecule type" value="Genomic_DNA"/>
</dbReference>
<evidence type="ECO:0000259" key="6">
    <source>
        <dbReference type="PROSITE" id="PS50893"/>
    </source>
</evidence>
<evidence type="ECO:0000256" key="2">
    <source>
        <dbReference type="ARBA" id="ARBA00022505"/>
    </source>
</evidence>
<evidence type="ECO:0000256" key="4">
    <source>
        <dbReference type="ARBA" id="ARBA00022840"/>
    </source>
</evidence>
<keyword evidence="9" id="KW-1185">Reference proteome</keyword>
<reference evidence="8" key="2">
    <citation type="submission" date="2020-09" db="EMBL/GenBank/DDBJ databases">
        <authorList>
            <person name="Sun Q."/>
            <person name="Zhou Y."/>
        </authorList>
    </citation>
    <scope>NUCLEOTIDE SEQUENCE</scope>
    <source>
        <strain evidence="8">CGMCC 4.7308</strain>
    </source>
</reference>
<dbReference type="InterPro" id="IPR004606">
    <property type="entry name" value="Mop_domain"/>
</dbReference>
<feature type="domain" description="Mop" evidence="7">
    <location>
        <begin position="303"/>
        <end position="367"/>
    </location>
</feature>
<feature type="domain" description="ABC transporter" evidence="6">
    <location>
        <begin position="3"/>
        <end position="244"/>
    </location>
</feature>
<keyword evidence="2 5" id="KW-0500">Molybdenum</keyword>
<dbReference type="GO" id="GO:0015689">
    <property type="term" value="P:molybdate ion transport"/>
    <property type="evidence" value="ECO:0007669"/>
    <property type="project" value="InterPro"/>
</dbReference>
<dbReference type="AlphaFoldDB" id="A0A917WC29"/>
<accession>A0A917WC29</accession>
<evidence type="ECO:0000256" key="1">
    <source>
        <dbReference type="ARBA" id="ARBA00022448"/>
    </source>
</evidence>
<dbReference type="PANTHER" id="PTHR42781">
    <property type="entry name" value="SPERMIDINE/PUTRESCINE IMPORT ATP-BINDING PROTEIN POTA"/>
    <property type="match status" value="1"/>
</dbReference>
<dbReference type="PANTHER" id="PTHR42781:SF4">
    <property type="entry name" value="SPERMIDINE_PUTRESCINE IMPORT ATP-BINDING PROTEIN POTA"/>
    <property type="match status" value="1"/>
</dbReference>
<dbReference type="PROSITE" id="PS51866">
    <property type="entry name" value="MOP"/>
    <property type="match status" value="1"/>
</dbReference>
<proteinExistence type="predicted"/>
<gene>
    <name evidence="8" type="primary">modC</name>
    <name evidence="8" type="ORF">GCM10011594_05530</name>
</gene>
<dbReference type="SUPFAM" id="SSF52540">
    <property type="entry name" value="P-loop containing nucleoside triphosphate hydrolases"/>
    <property type="match status" value="1"/>
</dbReference>
<dbReference type="RefSeq" id="WP_229673646.1">
    <property type="nucleotide sequence ID" value="NZ_BMNA01000001.1"/>
</dbReference>
<comment type="caution">
    <text evidence="8">The sequence shown here is derived from an EMBL/GenBank/DDBJ whole genome shotgun (WGS) entry which is preliminary data.</text>
</comment>
<dbReference type="PROSITE" id="PS00211">
    <property type="entry name" value="ABC_TRANSPORTER_1"/>
    <property type="match status" value="1"/>
</dbReference>
<dbReference type="InterPro" id="IPR005116">
    <property type="entry name" value="Transp-assoc_OB_typ1"/>
</dbReference>
<dbReference type="InterPro" id="IPR027417">
    <property type="entry name" value="P-loop_NTPase"/>
</dbReference>
<organism evidence="8 9">
    <name type="scientific">Nakamurella endophytica</name>
    <dbReference type="NCBI Taxonomy" id="1748367"/>
    <lineage>
        <taxon>Bacteria</taxon>
        <taxon>Bacillati</taxon>
        <taxon>Actinomycetota</taxon>
        <taxon>Actinomycetes</taxon>
        <taxon>Nakamurellales</taxon>
        <taxon>Nakamurellaceae</taxon>
        <taxon>Nakamurella</taxon>
    </lineage>
</organism>
<dbReference type="InterPro" id="IPR008995">
    <property type="entry name" value="Mo/tungstate-bd_C_term_dom"/>
</dbReference>
<dbReference type="PROSITE" id="PS50893">
    <property type="entry name" value="ABC_TRANSPORTER_2"/>
    <property type="match status" value="1"/>
</dbReference>
<dbReference type="SMART" id="SM00382">
    <property type="entry name" value="AAA"/>
    <property type="match status" value="1"/>
</dbReference>